<evidence type="ECO:0000313" key="1">
    <source>
        <dbReference type="EMBL" id="KAF5763411.1"/>
    </source>
</evidence>
<evidence type="ECO:0000313" key="2">
    <source>
        <dbReference type="Proteomes" id="UP000215914"/>
    </source>
</evidence>
<dbReference type="Gramene" id="mRNA:HanXRQr2_Chr15g0679891">
    <property type="protein sequence ID" value="CDS:HanXRQr2_Chr15g0679891.1"/>
    <property type="gene ID" value="HanXRQr2_Chr15g0679891"/>
</dbReference>
<dbReference type="EMBL" id="MNCJ02000330">
    <property type="protein sequence ID" value="KAF5763411.1"/>
    <property type="molecule type" value="Genomic_DNA"/>
</dbReference>
<sequence length="50" mass="5605">MTIFKRQATFKKNELNKWNKKFQNKTPIVTIGVNPNQSLSPLIAASCAAL</sequence>
<keyword evidence="2" id="KW-1185">Reference proteome</keyword>
<comment type="caution">
    <text evidence="1">The sequence shown here is derived from an EMBL/GenBank/DDBJ whole genome shotgun (WGS) entry which is preliminary data.</text>
</comment>
<protein>
    <submittedName>
        <fullName evidence="1">Uncharacterized protein</fullName>
    </submittedName>
</protein>
<dbReference type="Proteomes" id="UP000215914">
    <property type="component" value="Unassembled WGS sequence"/>
</dbReference>
<reference evidence="1" key="2">
    <citation type="submission" date="2020-06" db="EMBL/GenBank/DDBJ databases">
        <title>Helianthus annuus Genome sequencing and assembly Release 2.</title>
        <authorList>
            <person name="Gouzy J."/>
            <person name="Langlade N."/>
            <person name="Munos S."/>
        </authorList>
    </citation>
    <scope>NUCLEOTIDE SEQUENCE</scope>
    <source>
        <tissue evidence="1">Leaves</tissue>
    </source>
</reference>
<dbReference type="AlphaFoldDB" id="A0A9K3DXP4"/>
<proteinExistence type="predicted"/>
<accession>A0A9K3DXP4</accession>
<organism evidence="1 2">
    <name type="scientific">Helianthus annuus</name>
    <name type="common">Common sunflower</name>
    <dbReference type="NCBI Taxonomy" id="4232"/>
    <lineage>
        <taxon>Eukaryota</taxon>
        <taxon>Viridiplantae</taxon>
        <taxon>Streptophyta</taxon>
        <taxon>Embryophyta</taxon>
        <taxon>Tracheophyta</taxon>
        <taxon>Spermatophyta</taxon>
        <taxon>Magnoliopsida</taxon>
        <taxon>eudicotyledons</taxon>
        <taxon>Gunneridae</taxon>
        <taxon>Pentapetalae</taxon>
        <taxon>asterids</taxon>
        <taxon>campanulids</taxon>
        <taxon>Asterales</taxon>
        <taxon>Asteraceae</taxon>
        <taxon>Asteroideae</taxon>
        <taxon>Heliantheae alliance</taxon>
        <taxon>Heliantheae</taxon>
        <taxon>Helianthus</taxon>
    </lineage>
</organism>
<gene>
    <name evidence="1" type="ORF">HanXRQr2_Chr15g0679891</name>
</gene>
<reference evidence="1" key="1">
    <citation type="journal article" date="2017" name="Nature">
        <title>The sunflower genome provides insights into oil metabolism, flowering and Asterid evolution.</title>
        <authorList>
            <person name="Badouin H."/>
            <person name="Gouzy J."/>
            <person name="Grassa C.J."/>
            <person name="Murat F."/>
            <person name="Staton S.E."/>
            <person name="Cottret L."/>
            <person name="Lelandais-Briere C."/>
            <person name="Owens G.L."/>
            <person name="Carrere S."/>
            <person name="Mayjonade B."/>
            <person name="Legrand L."/>
            <person name="Gill N."/>
            <person name="Kane N.C."/>
            <person name="Bowers J.E."/>
            <person name="Hubner S."/>
            <person name="Bellec A."/>
            <person name="Berard A."/>
            <person name="Berges H."/>
            <person name="Blanchet N."/>
            <person name="Boniface M.C."/>
            <person name="Brunel D."/>
            <person name="Catrice O."/>
            <person name="Chaidir N."/>
            <person name="Claudel C."/>
            <person name="Donnadieu C."/>
            <person name="Faraut T."/>
            <person name="Fievet G."/>
            <person name="Helmstetter N."/>
            <person name="King M."/>
            <person name="Knapp S.J."/>
            <person name="Lai Z."/>
            <person name="Le Paslier M.C."/>
            <person name="Lippi Y."/>
            <person name="Lorenzon L."/>
            <person name="Mandel J.R."/>
            <person name="Marage G."/>
            <person name="Marchand G."/>
            <person name="Marquand E."/>
            <person name="Bret-Mestries E."/>
            <person name="Morien E."/>
            <person name="Nambeesan S."/>
            <person name="Nguyen T."/>
            <person name="Pegot-Espagnet P."/>
            <person name="Pouilly N."/>
            <person name="Raftis F."/>
            <person name="Sallet E."/>
            <person name="Schiex T."/>
            <person name="Thomas J."/>
            <person name="Vandecasteele C."/>
            <person name="Vares D."/>
            <person name="Vear F."/>
            <person name="Vautrin S."/>
            <person name="Crespi M."/>
            <person name="Mangin B."/>
            <person name="Burke J.M."/>
            <person name="Salse J."/>
            <person name="Munos S."/>
            <person name="Vincourt P."/>
            <person name="Rieseberg L.H."/>
            <person name="Langlade N.B."/>
        </authorList>
    </citation>
    <scope>NUCLEOTIDE SEQUENCE</scope>
    <source>
        <tissue evidence="1">Leaves</tissue>
    </source>
</reference>
<name>A0A9K3DXP4_HELAN</name>